<reference evidence="10 11" key="1">
    <citation type="submission" date="2017-03" db="EMBL/GenBank/DDBJ databases">
        <title>Genome Survey of Euroglyphus maynei.</title>
        <authorList>
            <person name="Arlian L.G."/>
            <person name="Morgan M.S."/>
            <person name="Rider S.D."/>
        </authorList>
    </citation>
    <scope>NUCLEOTIDE SEQUENCE [LARGE SCALE GENOMIC DNA]</scope>
    <source>
        <strain evidence="10">Arlian Lab</strain>
        <tissue evidence="10">Whole body</tissue>
    </source>
</reference>
<sequence length="337" mass="38518">MLVLTKSVLANPHLDSKVRVAQALSKEGLSITKNLLAELALLSIGSFTLMPFFQECCKIAAVCFISDFFIQITLFTPFYSLLVQRIKKRNINAYPKKHPQNVYPRNIYARPGEPVQQKTPKRLRFILFLARLRLVQRGFILLLSACIGLAIYNAYIVLEQTTTPMETTILNQKQTIKPNLTMIQKSESESDQVTDNFIPVTTINETVLIDKNSQKSFMKLLEINKISAYSKDEKETINSSSPPPTINPYHRLGYSSRDNLMTKPFANQHWTNLFSLYNISLAGRFISILPPIFLAVPITPERAKLCRNAFDSDYYTLKKFIPMKFSNGEYVIRDDDD</sequence>
<accession>A0A1Y3BMV3</accession>
<dbReference type="GO" id="GO:0032936">
    <property type="term" value="C:SREBP-SCAP complex"/>
    <property type="evidence" value="ECO:0007669"/>
    <property type="project" value="TreeGrafter"/>
</dbReference>
<comment type="caution">
    <text evidence="10">The sequence shown here is derived from an EMBL/GenBank/DDBJ whole genome shotgun (WGS) entry which is preliminary data.</text>
</comment>
<evidence type="ECO:0000313" key="10">
    <source>
        <dbReference type="EMBL" id="OTF80936.1"/>
    </source>
</evidence>
<evidence type="ECO:0000256" key="1">
    <source>
        <dbReference type="ARBA" id="ARBA00004240"/>
    </source>
</evidence>
<dbReference type="GO" id="GO:0032934">
    <property type="term" value="F:sterol binding"/>
    <property type="evidence" value="ECO:0007669"/>
    <property type="project" value="InterPro"/>
</dbReference>
<evidence type="ECO:0000256" key="2">
    <source>
        <dbReference type="ARBA" id="ARBA00004394"/>
    </source>
</evidence>
<dbReference type="GO" id="GO:0000139">
    <property type="term" value="C:Golgi membrane"/>
    <property type="evidence" value="ECO:0007669"/>
    <property type="project" value="UniProtKB-SubCell"/>
</dbReference>
<dbReference type="PANTHER" id="PTHR46378">
    <property type="entry name" value="STEROL REGULATORY ELEMENT-BINDING PROTEIN CLEAVAGE-ACTIVATING PROTEIN"/>
    <property type="match status" value="1"/>
</dbReference>
<dbReference type="EMBL" id="MUJZ01015985">
    <property type="protein sequence ID" value="OTF80936.1"/>
    <property type="molecule type" value="Genomic_DNA"/>
</dbReference>
<dbReference type="OrthoDB" id="361494at2759"/>
<evidence type="ECO:0000256" key="6">
    <source>
        <dbReference type="ARBA" id="ARBA00023034"/>
    </source>
</evidence>
<dbReference type="GO" id="GO:0005789">
    <property type="term" value="C:endoplasmic reticulum membrane"/>
    <property type="evidence" value="ECO:0007669"/>
    <property type="project" value="InterPro"/>
</dbReference>
<keyword evidence="6" id="KW-0333">Golgi apparatus</keyword>
<proteinExistence type="predicted"/>
<dbReference type="GO" id="GO:0032933">
    <property type="term" value="P:SREBP signaling pathway"/>
    <property type="evidence" value="ECO:0007669"/>
    <property type="project" value="InterPro"/>
</dbReference>
<feature type="transmembrane region" description="Helical" evidence="8">
    <location>
        <begin position="139"/>
        <end position="158"/>
    </location>
</feature>
<keyword evidence="8" id="KW-1133">Transmembrane helix</keyword>
<keyword evidence="7 8" id="KW-0472">Membrane</keyword>
<keyword evidence="5" id="KW-0256">Endoplasmic reticulum</keyword>
<feature type="transmembrane region" description="Helical" evidence="8">
    <location>
        <begin position="59"/>
        <end position="82"/>
    </location>
</feature>
<dbReference type="Pfam" id="PF12349">
    <property type="entry name" value="Sterol-sensing"/>
    <property type="match status" value="1"/>
</dbReference>
<evidence type="ECO:0000256" key="5">
    <source>
        <dbReference type="ARBA" id="ARBA00022824"/>
    </source>
</evidence>
<name>A0A1Y3BMV3_EURMA</name>
<organism evidence="10 11">
    <name type="scientific">Euroglyphus maynei</name>
    <name type="common">Mayne's house dust mite</name>
    <dbReference type="NCBI Taxonomy" id="6958"/>
    <lineage>
        <taxon>Eukaryota</taxon>
        <taxon>Metazoa</taxon>
        <taxon>Ecdysozoa</taxon>
        <taxon>Arthropoda</taxon>
        <taxon>Chelicerata</taxon>
        <taxon>Arachnida</taxon>
        <taxon>Acari</taxon>
        <taxon>Acariformes</taxon>
        <taxon>Sarcoptiformes</taxon>
        <taxon>Astigmata</taxon>
        <taxon>Psoroptidia</taxon>
        <taxon>Analgoidea</taxon>
        <taxon>Pyroglyphidae</taxon>
        <taxon>Pyroglyphinae</taxon>
        <taxon>Euroglyphus</taxon>
    </lineage>
</organism>
<dbReference type="InterPro" id="IPR030225">
    <property type="entry name" value="SCAP"/>
</dbReference>
<keyword evidence="8" id="KW-0812">Transmembrane</keyword>
<protein>
    <recommendedName>
        <fullName evidence="9">SSD domain-containing protein</fullName>
    </recommendedName>
</protein>
<dbReference type="GO" id="GO:0045540">
    <property type="term" value="P:regulation of cholesterol biosynthetic process"/>
    <property type="evidence" value="ECO:0007669"/>
    <property type="project" value="TreeGrafter"/>
</dbReference>
<evidence type="ECO:0000256" key="3">
    <source>
        <dbReference type="ARBA" id="ARBA00022574"/>
    </source>
</evidence>
<dbReference type="InterPro" id="IPR000731">
    <property type="entry name" value="SSD"/>
</dbReference>
<dbReference type="InterPro" id="IPR053958">
    <property type="entry name" value="HMGCR/SNAP/NPC1-like_SSD"/>
</dbReference>
<evidence type="ECO:0000259" key="9">
    <source>
        <dbReference type="PROSITE" id="PS50156"/>
    </source>
</evidence>
<keyword evidence="3" id="KW-0853">WD repeat</keyword>
<evidence type="ECO:0000256" key="8">
    <source>
        <dbReference type="SAM" id="Phobius"/>
    </source>
</evidence>
<gene>
    <name evidence="10" type="ORF">BLA29_001406</name>
</gene>
<dbReference type="PROSITE" id="PS50156">
    <property type="entry name" value="SSD"/>
    <property type="match status" value="1"/>
</dbReference>
<evidence type="ECO:0000256" key="4">
    <source>
        <dbReference type="ARBA" id="ARBA00022737"/>
    </source>
</evidence>
<keyword evidence="4" id="KW-0677">Repeat</keyword>
<keyword evidence="11" id="KW-1185">Reference proteome</keyword>
<dbReference type="Proteomes" id="UP000194236">
    <property type="component" value="Unassembled WGS sequence"/>
</dbReference>
<dbReference type="AlphaFoldDB" id="A0A1Y3BMV3"/>
<evidence type="ECO:0000256" key="7">
    <source>
        <dbReference type="ARBA" id="ARBA00023136"/>
    </source>
</evidence>
<feature type="domain" description="SSD" evidence="9">
    <location>
        <begin position="1"/>
        <end position="81"/>
    </location>
</feature>
<dbReference type="PANTHER" id="PTHR46378:SF1">
    <property type="entry name" value="STEROL REGULATORY ELEMENT-BINDING PROTEIN CLEAVAGE-ACTIVATING PROTEIN"/>
    <property type="match status" value="1"/>
</dbReference>
<comment type="subcellular location">
    <subcellularLocation>
        <location evidence="1">Endoplasmic reticulum</location>
    </subcellularLocation>
    <subcellularLocation>
        <location evidence="2">Golgi apparatus membrane</location>
    </subcellularLocation>
</comment>
<evidence type="ECO:0000313" key="11">
    <source>
        <dbReference type="Proteomes" id="UP000194236"/>
    </source>
</evidence>